<organism evidence="1 2">
    <name type="scientific">Mythimna loreyi</name>
    <dbReference type="NCBI Taxonomy" id="667449"/>
    <lineage>
        <taxon>Eukaryota</taxon>
        <taxon>Metazoa</taxon>
        <taxon>Ecdysozoa</taxon>
        <taxon>Arthropoda</taxon>
        <taxon>Hexapoda</taxon>
        <taxon>Insecta</taxon>
        <taxon>Pterygota</taxon>
        <taxon>Neoptera</taxon>
        <taxon>Endopterygota</taxon>
        <taxon>Lepidoptera</taxon>
        <taxon>Glossata</taxon>
        <taxon>Ditrysia</taxon>
        <taxon>Noctuoidea</taxon>
        <taxon>Noctuidae</taxon>
        <taxon>Noctuinae</taxon>
        <taxon>Hadenini</taxon>
        <taxon>Mythimna</taxon>
    </lineage>
</organism>
<evidence type="ECO:0000313" key="1">
    <source>
        <dbReference type="EMBL" id="KAJ8713080.1"/>
    </source>
</evidence>
<dbReference type="Proteomes" id="UP001231649">
    <property type="component" value="Chromosome 21"/>
</dbReference>
<reference evidence="1" key="1">
    <citation type="submission" date="2023-03" db="EMBL/GenBank/DDBJ databases">
        <title>Chromosome-level genomes of two armyworms, Mythimna separata and Mythimna loreyi, provide insights into the biosynthesis and reception of sex pheromones.</title>
        <authorList>
            <person name="Zhao H."/>
        </authorList>
    </citation>
    <scope>NUCLEOTIDE SEQUENCE</scope>
    <source>
        <strain evidence="1">BeijingLab</strain>
    </source>
</reference>
<sequence>MGLLYIIIGLAIQSSFTYANVTDSEEFINRAEVVYNNTETNDESINEFPTDQKEWIDFFLLPDAALYPSSSVAMMSQATNSEKSVEEQLDEIKEVAQKITLAIQSEMANLLTYALNSVHKGECEEEEDKENHLRKKRSFETPMASTQLVTRLLKHIKSNNEFQNIAIDKMMTAQEIADKYGVEFSPDTEILADLAVVANQQAKEMNSLLQESIDMKNVSKNVDHVSIDAPTHKQTPIVSNAQPAVNHHHHAESYPSYNYYYNYPPETQIPPPVSKRPNFYDTMSYAPQENSYCSMEPVVSTSTVIIPLEDIVEPEPELVGEELEETVSSKVYVNRGDEPGSATVNHVMTYTVGEKSYFKTPEIEKLPQQMQYCFFLM</sequence>
<dbReference type="EMBL" id="CM056797">
    <property type="protein sequence ID" value="KAJ8713080.1"/>
    <property type="molecule type" value="Genomic_DNA"/>
</dbReference>
<proteinExistence type="predicted"/>
<protein>
    <submittedName>
        <fullName evidence="1">Uncharacterized protein</fullName>
    </submittedName>
</protein>
<name>A0ACC2QD68_9NEOP</name>
<accession>A0ACC2QD68</accession>
<gene>
    <name evidence="1" type="ORF">PYW08_008384</name>
</gene>
<comment type="caution">
    <text evidence="1">The sequence shown here is derived from an EMBL/GenBank/DDBJ whole genome shotgun (WGS) entry which is preliminary data.</text>
</comment>
<keyword evidence="2" id="KW-1185">Reference proteome</keyword>
<evidence type="ECO:0000313" key="2">
    <source>
        <dbReference type="Proteomes" id="UP001231649"/>
    </source>
</evidence>